<dbReference type="OrthoDB" id="3837969at2"/>
<evidence type="ECO:0000313" key="3">
    <source>
        <dbReference type="Proteomes" id="UP000298218"/>
    </source>
</evidence>
<evidence type="ECO:0008006" key="4">
    <source>
        <dbReference type="Google" id="ProtNLM"/>
    </source>
</evidence>
<evidence type="ECO:0000256" key="1">
    <source>
        <dbReference type="SAM" id="MobiDB-lite"/>
    </source>
</evidence>
<dbReference type="RefSeq" id="WP_134171921.1">
    <property type="nucleotide sequence ID" value="NZ_SODI01000001.1"/>
</dbReference>
<feature type="region of interest" description="Disordered" evidence="1">
    <location>
        <begin position="197"/>
        <end position="216"/>
    </location>
</feature>
<name>A0A4Y8KTP0_9MICO</name>
<dbReference type="AlphaFoldDB" id="A0A4Y8KTP0"/>
<accession>A0A4Y8KTP0</accession>
<proteinExistence type="predicted"/>
<protein>
    <recommendedName>
        <fullName evidence="4">Transposase DDE domain-containing protein</fullName>
    </recommendedName>
</protein>
<sequence length="356" mass="40303">MTSPGKDSRAKNIELVWGYTVNTSVRVDSEKPRSSRFPKLAIAATLSLPNVGVSEEAVSVLRFALDTELEPGIVSADKQYFANATVERLHQPVADLGYLPSTEYRTDKHGVQGGKAGALYIEGDVYCPGTPEHVQDTTKDFIAGEIDNVTFQQRIGERRAFVLRNKEKPDAKGRTPKMCPALGNSPTVTCPIRELSKKAADKPRPEVEPEDAPDFPDEICRQHSVTFNESDNLRQKQAFTYQSKEWEEFHTHARQSIESLHERFKDPGTEQMELSGRRRVRGFAAAQLFITILLVNYNLRKIVSFLWEEEHGSPAPENPIMRRRDRIWDNPYTKTLARESAIELQRLGRLISPLRT</sequence>
<feature type="compositionally biased region" description="Basic and acidic residues" evidence="1">
    <location>
        <begin position="197"/>
        <end position="207"/>
    </location>
</feature>
<comment type="caution">
    <text evidence="2">The sequence shown here is derived from an EMBL/GenBank/DDBJ whole genome shotgun (WGS) entry which is preliminary data.</text>
</comment>
<dbReference type="EMBL" id="SOHQ01000012">
    <property type="protein sequence ID" value="TFD81093.1"/>
    <property type="molecule type" value="Genomic_DNA"/>
</dbReference>
<keyword evidence="3" id="KW-1185">Reference proteome</keyword>
<organism evidence="2 3">
    <name type="scientific">Cryobacterium psychrophilum</name>
    <dbReference type="NCBI Taxonomy" id="41988"/>
    <lineage>
        <taxon>Bacteria</taxon>
        <taxon>Bacillati</taxon>
        <taxon>Actinomycetota</taxon>
        <taxon>Actinomycetes</taxon>
        <taxon>Micrococcales</taxon>
        <taxon>Microbacteriaceae</taxon>
        <taxon>Cryobacterium</taxon>
    </lineage>
</organism>
<dbReference type="Proteomes" id="UP000298218">
    <property type="component" value="Unassembled WGS sequence"/>
</dbReference>
<reference evidence="2 3" key="1">
    <citation type="submission" date="2019-03" db="EMBL/GenBank/DDBJ databases">
        <title>Genomics of glacier-inhabiting Cryobacterium strains.</title>
        <authorList>
            <person name="Liu Q."/>
            <person name="Xin Y.-H."/>
        </authorList>
    </citation>
    <scope>NUCLEOTIDE SEQUENCE [LARGE SCALE GENOMIC DNA]</scope>
    <source>
        <strain evidence="2 3">CGMCC 1.4292</strain>
    </source>
</reference>
<evidence type="ECO:0000313" key="2">
    <source>
        <dbReference type="EMBL" id="TFD81093.1"/>
    </source>
</evidence>
<gene>
    <name evidence="2" type="ORF">E3T53_03720</name>
</gene>